<dbReference type="AlphaFoldDB" id="A0A1B0BSI6"/>
<evidence type="ECO:0000313" key="1">
    <source>
        <dbReference type="EnsemblMetazoa" id="GPPI039237-PA"/>
    </source>
</evidence>
<name>A0A1B0BSI6_9MUSC</name>
<proteinExistence type="predicted"/>
<evidence type="ECO:0000313" key="2">
    <source>
        <dbReference type="Proteomes" id="UP000092460"/>
    </source>
</evidence>
<dbReference type="EMBL" id="JXJN01019718">
    <property type="status" value="NOT_ANNOTATED_CDS"/>
    <property type="molecule type" value="Genomic_DNA"/>
</dbReference>
<dbReference type="EnsemblMetazoa" id="GPPI039237-RA">
    <property type="protein sequence ID" value="GPPI039237-PA"/>
    <property type="gene ID" value="GPPI039237"/>
</dbReference>
<protein>
    <submittedName>
        <fullName evidence="1">Uncharacterized protein</fullName>
    </submittedName>
</protein>
<organism evidence="1 2">
    <name type="scientific">Glossina palpalis gambiensis</name>
    <dbReference type="NCBI Taxonomy" id="67801"/>
    <lineage>
        <taxon>Eukaryota</taxon>
        <taxon>Metazoa</taxon>
        <taxon>Ecdysozoa</taxon>
        <taxon>Arthropoda</taxon>
        <taxon>Hexapoda</taxon>
        <taxon>Insecta</taxon>
        <taxon>Pterygota</taxon>
        <taxon>Neoptera</taxon>
        <taxon>Endopterygota</taxon>
        <taxon>Diptera</taxon>
        <taxon>Brachycera</taxon>
        <taxon>Muscomorpha</taxon>
        <taxon>Hippoboscoidea</taxon>
        <taxon>Glossinidae</taxon>
        <taxon>Glossina</taxon>
    </lineage>
</organism>
<reference evidence="2" key="1">
    <citation type="submission" date="2015-01" db="EMBL/GenBank/DDBJ databases">
        <authorList>
            <person name="Aksoy S."/>
            <person name="Warren W."/>
            <person name="Wilson R.K."/>
        </authorList>
    </citation>
    <scope>NUCLEOTIDE SEQUENCE [LARGE SCALE GENOMIC DNA]</scope>
    <source>
        <strain evidence="2">IAEA</strain>
    </source>
</reference>
<sequence length="105" mass="11915">MLEHLHSPQLRKNYEEDWLSSLPLNTQMKNWSALELQAKYEPPKSPNIGSGTSVNMSTKAAPTLKVIIPAEIRLSSDEKYSIMQTCASGITNMMEDKTRLCFLRE</sequence>
<reference evidence="1" key="2">
    <citation type="submission" date="2020-05" db="UniProtKB">
        <authorList>
            <consortium name="EnsemblMetazoa"/>
        </authorList>
    </citation>
    <scope>IDENTIFICATION</scope>
    <source>
        <strain evidence="1">IAEA</strain>
    </source>
</reference>
<accession>A0A1B0BSI6</accession>
<dbReference type="VEuPathDB" id="VectorBase:GPPI039237"/>
<dbReference type="Proteomes" id="UP000092460">
    <property type="component" value="Unassembled WGS sequence"/>
</dbReference>
<keyword evidence="2" id="KW-1185">Reference proteome</keyword>